<dbReference type="STRING" id="102285.A0A0R3SZY4"/>
<organism evidence="4">
    <name type="scientific">Rodentolepis nana</name>
    <name type="common">Dwarf tapeworm</name>
    <name type="synonym">Hymenolepis nana</name>
    <dbReference type="NCBI Taxonomy" id="102285"/>
    <lineage>
        <taxon>Eukaryota</taxon>
        <taxon>Metazoa</taxon>
        <taxon>Spiralia</taxon>
        <taxon>Lophotrochozoa</taxon>
        <taxon>Platyhelminthes</taxon>
        <taxon>Cestoda</taxon>
        <taxon>Eucestoda</taxon>
        <taxon>Cyclophyllidea</taxon>
        <taxon>Hymenolepididae</taxon>
        <taxon>Rodentolepis</taxon>
    </lineage>
</organism>
<dbReference type="OrthoDB" id="10060767at2759"/>
<evidence type="ECO:0000313" key="2">
    <source>
        <dbReference type="EMBL" id="VDN95940.1"/>
    </source>
</evidence>
<dbReference type="InterPro" id="IPR036259">
    <property type="entry name" value="MFS_trans_sf"/>
</dbReference>
<keyword evidence="1" id="KW-1133">Transmembrane helix</keyword>
<keyword evidence="1" id="KW-0472">Membrane</keyword>
<feature type="transmembrane region" description="Helical" evidence="1">
    <location>
        <begin position="300"/>
        <end position="320"/>
    </location>
</feature>
<dbReference type="InterPro" id="IPR011701">
    <property type="entry name" value="MFS"/>
</dbReference>
<dbReference type="Proteomes" id="UP000278807">
    <property type="component" value="Unassembled WGS sequence"/>
</dbReference>
<feature type="transmembrane region" description="Helical" evidence="1">
    <location>
        <begin position="366"/>
        <end position="385"/>
    </location>
</feature>
<dbReference type="PANTHER" id="PTHR11360">
    <property type="entry name" value="MONOCARBOXYLATE TRANSPORTER"/>
    <property type="match status" value="1"/>
</dbReference>
<evidence type="ECO:0000313" key="4">
    <source>
        <dbReference type="WBParaSite" id="HNAJ_0000008001-mRNA-1"/>
    </source>
</evidence>
<evidence type="ECO:0000256" key="1">
    <source>
        <dbReference type="SAM" id="Phobius"/>
    </source>
</evidence>
<feature type="transmembrane region" description="Helical" evidence="1">
    <location>
        <begin position="391"/>
        <end position="414"/>
    </location>
</feature>
<feature type="transmembrane region" description="Helical" evidence="1">
    <location>
        <begin position="340"/>
        <end position="359"/>
    </location>
</feature>
<gene>
    <name evidence="2" type="ORF">HNAJ_LOCUS81</name>
</gene>
<name>A0A0R3SZY4_RODNA</name>
<dbReference type="GO" id="GO:0008028">
    <property type="term" value="F:monocarboxylic acid transmembrane transporter activity"/>
    <property type="evidence" value="ECO:0007669"/>
    <property type="project" value="TreeGrafter"/>
</dbReference>
<feature type="transmembrane region" description="Helical" evidence="1">
    <location>
        <begin position="107"/>
        <end position="131"/>
    </location>
</feature>
<accession>A0A0R3SZY4</accession>
<feature type="transmembrane region" description="Helical" evidence="1">
    <location>
        <begin position="172"/>
        <end position="197"/>
    </location>
</feature>
<feature type="transmembrane region" description="Helical" evidence="1">
    <location>
        <begin position="54"/>
        <end position="70"/>
    </location>
</feature>
<dbReference type="InterPro" id="IPR050327">
    <property type="entry name" value="Proton-linked_MCT"/>
</dbReference>
<evidence type="ECO:0000313" key="3">
    <source>
        <dbReference type="Proteomes" id="UP000278807"/>
    </source>
</evidence>
<reference evidence="4" key="1">
    <citation type="submission" date="2017-02" db="UniProtKB">
        <authorList>
            <consortium name="WormBaseParasite"/>
        </authorList>
    </citation>
    <scope>IDENTIFICATION</scope>
</reference>
<feature type="transmembrane region" description="Helical" evidence="1">
    <location>
        <begin position="426"/>
        <end position="446"/>
    </location>
</feature>
<feature type="transmembrane region" description="Helical" evidence="1">
    <location>
        <begin position="18"/>
        <end position="42"/>
    </location>
</feature>
<keyword evidence="1" id="KW-0812">Transmembrane</keyword>
<dbReference type="WBParaSite" id="HNAJ_0000008001-mRNA-1">
    <property type="protein sequence ID" value="HNAJ_0000008001-mRNA-1"/>
    <property type="gene ID" value="HNAJ_0000008001"/>
</dbReference>
<feature type="transmembrane region" description="Helical" evidence="1">
    <location>
        <begin position="82"/>
        <end position="101"/>
    </location>
</feature>
<dbReference type="SUPFAM" id="SSF103473">
    <property type="entry name" value="MFS general substrate transporter"/>
    <property type="match status" value="1"/>
</dbReference>
<reference evidence="2 3" key="2">
    <citation type="submission" date="2018-11" db="EMBL/GenBank/DDBJ databases">
        <authorList>
            <consortium name="Pathogen Informatics"/>
        </authorList>
    </citation>
    <scope>NUCLEOTIDE SEQUENCE [LARGE SCALE GENOMIC DNA]</scope>
</reference>
<dbReference type="Pfam" id="PF07690">
    <property type="entry name" value="MFS_1"/>
    <property type="match status" value="1"/>
</dbReference>
<proteinExistence type="predicted"/>
<dbReference type="PANTHER" id="PTHR11360:SF310">
    <property type="entry name" value="MONOCARBOXYLATE TRANSPORTER 9-LIKE"/>
    <property type="match status" value="1"/>
</dbReference>
<feature type="transmembrane region" description="Helical" evidence="1">
    <location>
        <begin position="458"/>
        <end position="479"/>
    </location>
</feature>
<protein>
    <submittedName>
        <fullName evidence="4">MFS domain-containing protein</fullName>
    </submittedName>
</protein>
<dbReference type="AlphaFoldDB" id="A0A0R3SZY4"/>
<sequence>MDWCYSKLREKDCSVRHILVLIGSLLICFCVDGCAYNIGILISYWSSYFNRDNFILSWVGCMQMFFYYSLGPVTGFLINKFGLTPVAIAGGILSAIGHFVSGMCGNLVVLFVFFGVITGAGYGLLYLTAIIAVTTSFDDLRPIAIGIMTCGSGLGASVHSLIYPLIEKDVTWKGLCISTAGLLLQACIFGCLIGLTLPIKPLQPPQRLGRLISSTSTNIFIEDRKLGILGSGYFGYQNEPGPSHKVPKSSADIRYSLNTPKLQHVLGSLGSFTYLVEVEKIAKDYSLFGKGLPLYKNKSFIIFLAAVFLQSLGSYSPIILFFDMLISEGFEYNTASRTTALIGTFSAIARLLFGILATFRWVNKRYLLIGILVTGGMMNGTIYVFRNTVFLNFYASFIGLLQGGMTVIHPLVLADLVQRERLPEAMGWEIMCLGLGLCFSTPLAAFVSMKLGDFPMSYVVSGVLMLGGGLLVFATFCTHREISEAAMKKLRRRLQTG</sequence>
<dbReference type="Gene3D" id="1.20.1250.20">
    <property type="entry name" value="MFS general substrate transporter like domains"/>
    <property type="match status" value="2"/>
</dbReference>
<keyword evidence="3" id="KW-1185">Reference proteome</keyword>
<feature type="transmembrane region" description="Helical" evidence="1">
    <location>
        <begin position="143"/>
        <end position="166"/>
    </location>
</feature>
<dbReference type="EMBL" id="UZAE01000017">
    <property type="protein sequence ID" value="VDN95940.1"/>
    <property type="molecule type" value="Genomic_DNA"/>
</dbReference>